<dbReference type="GO" id="GO:0008289">
    <property type="term" value="F:lipid binding"/>
    <property type="evidence" value="ECO:0007669"/>
    <property type="project" value="UniProtKB-KW"/>
</dbReference>
<accession>A0A1M7J4E6</accession>
<dbReference type="EMBL" id="FRCP01000010">
    <property type="protein sequence ID" value="SHM47874.1"/>
    <property type="molecule type" value="Genomic_DNA"/>
</dbReference>
<name>A0A1M7J4E6_9FIRM</name>
<reference evidence="2 3" key="1">
    <citation type="submission" date="2016-11" db="EMBL/GenBank/DDBJ databases">
        <authorList>
            <person name="Jaros S."/>
            <person name="Januszkiewicz K."/>
            <person name="Wedrychowicz H."/>
        </authorList>
    </citation>
    <scope>NUCLEOTIDE SEQUENCE [LARGE SCALE GENOMIC DNA]</scope>
    <source>
        <strain evidence="2 3">DSM 15930</strain>
    </source>
</reference>
<evidence type="ECO:0000256" key="1">
    <source>
        <dbReference type="ARBA" id="ARBA00023121"/>
    </source>
</evidence>
<dbReference type="InterPro" id="IPR050270">
    <property type="entry name" value="DegV_domain_contain"/>
</dbReference>
<gene>
    <name evidence="2" type="ORF">SAMN02746066_02136</name>
</gene>
<dbReference type="Gene3D" id="3.40.50.10170">
    <property type="match status" value="1"/>
</dbReference>
<dbReference type="Gene3D" id="3.30.1180.10">
    <property type="match status" value="1"/>
</dbReference>
<dbReference type="PANTHER" id="PTHR33434">
    <property type="entry name" value="DEGV DOMAIN-CONTAINING PROTEIN DR_1986-RELATED"/>
    <property type="match status" value="1"/>
</dbReference>
<evidence type="ECO:0000313" key="3">
    <source>
        <dbReference type="Proteomes" id="UP000184038"/>
    </source>
</evidence>
<dbReference type="Proteomes" id="UP000184038">
    <property type="component" value="Unassembled WGS sequence"/>
</dbReference>
<dbReference type="InterPro" id="IPR003797">
    <property type="entry name" value="DegV"/>
</dbReference>
<dbReference type="InterPro" id="IPR043168">
    <property type="entry name" value="DegV_C"/>
</dbReference>
<sequence length="294" mass="33042">MKPYRIFSDSSCDLTQELLDQYNITTIPFYVSFDQETYQKEIIDISIPDFYHRLTTEKVYPKTSLPSVEDYCDKFEEAILAGYDVLCLNITLKFSGSHQSAMNAKSILEEKYPKSNIEVVDSLLCTGGQGLLLLEAAKMHEAGYSLTDNVAKLLELRETGRLMFTLGTLEYLQKGGRIGKVSALAGSLLNLKPLIVLEDGELAPYGKVRGFKKAIDKVYDMISEYFKNNNLDFNDYEFCVITGTNFDEASTFLEKLPSIINQPIIYPIFTLGTTIGTYTGPDIVGACFIRKYDA</sequence>
<dbReference type="AlphaFoldDB" id="A0A1M7J4E6"/>
<dbReference type="SUPFAM" id="SSF82549">
    <property type="entry name" value="DAK1/DegV-like"/>
    <property type="match status" value="1"/>
</dbReference>
<dbReference type="RefSeq" id="WP_073287342.1">
    <property type="nucleotide sequence ID" value="NZ_FRCP01000010.1"/>
</dbReference>
<dbReference type="PANTHER" id="PTHR33434:SF2">
    <property type="entry name" value="FATTY ACID-BINDING PROTEIN TM_1468"/>
    <property type="match status" value="1"/>
</dbReference>
<dbReference type="PROSITE" id="PS51482">
    <property type="entry name" value="DEGV"/>
    <property type="match status" value="1"/>
</dbReference>
<protein>
    <submittedName>
        <fullName evidence="2">EDD domain protein, DegV family</fullName>
    </submittedName>
</protein>
<organism evidence="2 3">
    <name type="scientific">Anaerosporobacter mobilis DSM 15930</name>
    <dbReference type="NCBI Taxonomy" id="1120996"/>
    <lineage>
        <taxon>Bacteria</taxon>
        <taxon>Bacillati</taxon>
        <taxon>Bacillota</taxon>
        <taxon>Clostridia</taxon>
        <taxon>Lachnospirales</taxon>
        <taxon>Lachnospiraceae</taxon>
        <taxon>Anaerosporobacter</taxon>
    </lineage>
</organism>
<dbReference type="Pfam" id="PF02645">
    <property type="entry name" value="DegV"/>
    <property type="match status" value="1"/>
</dbReference>
<keyword evidence="3" id="KW-1185">Reference proteome</keyword>
<dbReference type="STRING" id="1120996.SAMN02746066_02136"/>
<evidence type="ECO:0000313" key="2">
    <source>
        <dbReference type="EMBL" id="SHM47874.1"/>
    </source>
</evidence>
<proteinExistence type="predicted"/>
<dbReference type="NCBIfam" id="TIGR00762">
    <property type="entry name" value="DegV"/>
    <property type="match status" value="1"/>
</dbReference>
<keyword evidence="1" id="KW-0446">Lipid-binding</keyword>